<keyword evidence="2" id="KW-1185">Reference proteome</keyword>
<gene>
    <name evidence="1" type="ORF">CA85_04620</name>
</gene>
<accession>A0A5C5YJV1</accession>
<dbReference type="Proteomes" id="UP000318053">
    <property type="component" value="Unassembled WGS sequence"/>
</dbReference>
<comment type="caution">
    <text evidence="1">The sequence shown here is derived from an EMBL/GenBank/DDBJ whole genome shotgun (WGS) entry which is preliminary data.</text>
</comment>
<proteinExistence type="predicted"/>
<organism evidence="1 2">
    <name type="scientific">Allorhodopirellula solitaria</name>
    <dbReference type="NCBI Taxonomy" id="2527987"/>
    <lineage>
        <taxon>Bacteria</taxon>
        <taxon>Pseudomonadati</taxon>
        <taxon>Planctomycetota</taxon>
        <taxon>Planctomycetia</taxon>
        <taxon>Pirellulales</taxon>
        <taxon>Pirellulaceae</taxon>
        <taxon>Allorhodopirellula</taxon>
    </lineage>
</organism>
<protein>
    <submittedName>
        <fullName evidence="1">Uncharacterized protein</fullName>
    </submittedName>
</protein>
<reference evidence="1 2" key="1">
    <citation type="submission" date="2019-02" db="EMBL/GenBank/DDBJ databases">
        <title>Deep-cultivation of Planctomycetes and their phenomic and genomic characterization uncovers novel biology.</title>
        <authorList>
            <person name="Wiegand S."/>
            <person name="Jogler M."/>
            <person name="Boedeker C."/>
            <person name="Pinto D."/>
            <person name="Vollmers J."/>
            <person name="Rivas-Marin E."/>
            <person name="Kohn T."/>
            <person name="Peeters S.H."/>
            <person name="Heuer A."/>
            <person name="Rast P."/>
            <person name="Oberbeckmann S."/>
            <person name="Bunk B."/>
            <person name="Jeske O."/>
            <person name="Meyerdierks A."/>
            <person name="Storesund J.E."/>
            <person name="Kallscheuer N."/>
            <person name="Luecker S."/>
            <person name="Lage O.M."/>
            <person name="Pohl T."/>
            <person name="Merkel B.J."/>
            <person name="Hornburger P."/>
            <person name="Mueller R.-W."/>
            <person name="Bruemmer F."/>
            <person name="Labrenz M."/>
            <person name="Spormann A.M."/>
            <person name="Op Den Camp H."/>
            <person name="Overmann J."/>
            <person name="Amann R."/>
            <person name="Jetten M.S.M."/>
            <person name="Mascher T."/>
            <person name="Medema M.H."/>
            <person name="Devos D.P."/>
            <person name="Kaster A.-K."/>
            <person name="Ovreas L."/>
            <person name="Rohde M."/>
            <person name="Galperin M.Y."/>
            <person name="Jogler C."/>
        </authorList>
    </citation>
    <scope>NUCLEOTIDE SEQUENCE [LARGE SCALE GENOMIC DNA]</scope>
    <source>
        <strain evidence="1 2">CA85</strain>
    </source>
</reference>
<sequence>MEGGETRHFSKVTIVGRTYSIAESEDPVGLQRAAPNFTPSSASSPSTFLLGYLDCLGA</sequence>
<evidence type="ECO:0000313" key="2">
    <source>
        <dbReference type="Proteomes" id="UP000318053"/>
    </source>
</evidence>
<dbReference type="AlphaFoldDB" id="A0A5C5YJV1"/>
<dbReference type="EMBL" id="SJPK01000001">
    <property type="protein sequence ID" value="TWT75173.1"/>
    <property type="molecule type" value="Genomic_DNA"/>
</dbReference>
<evidence type="ECO:0000313" key="1">
    <source>
        <dbReference type="EMBL" id="TWT75173.1"/>
    </source>
</evidence>
<name>A0A5C5YJV1_9BACT</name>